<comment type="caution">
    <text evidence="7">The sequence shown here is derived from an EMBL/GenBank/DDBJ whole genome shotgun (WGS) entry which is preliminary data.</text>
</comment>
<dbReference type="RefSeq" id="WP_380590767.1">
    <property type="nucleotide sequence ID" value="NZ_JBHSQJ010000177.1"/>
</dbReference>
<dbReference type="PROSITE" id="PS00216">
    <property type="entry name" value="SUGAR_TRANSPORT_1"/>
    <property type="match status" value="1"/>
</dbReference>
<evidence type="ECO:0000256" key="5">
    <source>
        <dbReference type="SAM" id="Phobius"/>
    </source>
</evidence>
<keyword evidence="8" id="KW-1185">Reference proteome</keyword>
<feature type="transmembrane region" description="Helical" evidence="5">
    <location>
        <begin position="21"/>
        <end position="42"/>
    </location>
</feature>
<comment type="subcellular location">
    <subcellularLocation>
        <location evidence="1">Cell membrane</location>
        <topology evidence="1">Multi-pass membrane protein</topology>
    </subcellularLocation>
</comment>
<feature type="transmembrane region" description="Helical" evidence="5">
    <location>
        <begin position="264"/>
        <end position="285"/>
    </location>
</feature>
<feature type="transmembrane region" description="Helical" evidence="5">
    <location>
        <begin position="48"/>
        <end position="69"/>
    </location>
</feature>
<feature type="transmembrane region" description="Helical" evidence="5">
    <location>
        <begin position="297"/>
        <end position="317"/>
    </location>
</feature>
<keyword evidence="2 5" id="KW-0812">Transmembrane</keyword>
<feature type="transmembrane region" description="Helical" evidence="5">
    <location>
        <begin position="329"/>
        <end position="348"/>
    </location>
</feature>
<dbReference type="InterPro" id="IPR036259">
    <property type="entry name" value="MFS_trans_sf"/>
</dbReference>
<protein>
    <submittedName>
        <fullName evidence="7">MFS transporter</fullName>
    </submittedName>
</protein>
<organism evidence="7 8">
    <name type="scientific">Streptacidiphilus monticola</name>
    <dbReference type="NCBI Taxonomy" id="2161674"/>
    <lineage>
        <taxon>Bacteria</taxon>
        <taxon>Bacillati</taxon>
        <taxon>Actinomycetota</taxon>
        <taxon>Actinomycetes</taxon>
        <taxon>Kitasatosporales</taxon>
        <taxon>Streptomycetaceae</taxon>
        <taxon>Streptacidiphilus</taxon>
    </lineage>
</organism>
<reference evidence="8" key="1">
    <citation type="journal article" date="2019" name="Int. J. Syst. Evol. Microbiol.">
        <title>The Global Catalogue of Microorganisms (GCM) 10K type strain sequencing project: providing services to taxonomists for standard genome sequencing and annotation.</title>
        <authorList>
            <consortium name="The Broad Institute Genomics Platform"/>
            <consortium name="The Broad Institute Genome Sequencing Center for Infectious Disease"/>
            <person name="Wu L."/>
            <person name="Ma J."/>
        </authorList>
    </citation>
    <scope>NUCLEOTIDE SEQUENCE [LARGE SCALE GENOMIC DNA]</scope>
    <source>
        <strain evidence="8">JCM 4816</strain>
    </source>
</reference>
<feature type="transmembrane region" description="Helical" evidence="5">
    <location>
        <begin position="234"/>
        <end position="252"/>
    </location>
</feature>
<dbReference type="PROSITE" id="PS50850">
    <property type="entry name" value="MFS"/>
    <property type="match status" value="1"/>
</dbReference>
<evidence type="ECO:0000256" key="1">
    <source>
        <dbReference type="ARBA" id="ARBA00004651"/>
    </source>
</evidence>
<feature type="transmembrane region" description="Helical" evidence="5">
    <location>
        <begin position="168"/>
        <end position="189"/>
    </location>
</feature>
<accession>A0ABW1GDN2</accession>
<dbReference type="InterPro" id="IPR011701">
    <property type="entry name" value="MFS"/>
</dbReference>
<dbReference type="Pfam" id="PF07690">
    <property type="entry name" value="MFS_1"/>
    <property type="match status" value="1"/>
</dbReference>
<dbReference type="SUPFAM" id="SSF103473">
    <property type="entry name" value="MFS general substrate transporter"/>
    <property type="match status" value="1"/>
</dbReference>
<feature type="transmembrane region" description="Helical" evidence="5">
    <location>
        <begin position="201"/>
        <end position="222"/>
    </location>
</feature>
<dbReference type="EMBL" id="JBHSQJ010000177">
    <property type="protein sequence ID" value="MFC5911571.1"/>
    <property type="molecule type" value="Genomic_DNA"/>
</dbReference>
<evidence type="ECO:0000256" key="2">
    <source>
        <dbReference type="ARBA" id="ARBA00022692"/>
    </source>
</evidence>
<dbReference type="PANTHER" id="PTHR23528">
    <property type="match status" value="1"/>
</dbReference>
<dbReference type="InterPro" id="IPR005829">
    <property type="entry name" value="Sugar_transporter_CS"/>
</dbReference>
<evidence type="ECO:0000256" key="4">
    <source>
        <dbReference type="ARBA" id="ARBA00023136"/>
    </source>
</evidence>
<evidence type="ECO:0000313" key="7">
    <source>
        <dbReference type="EMBL" id="MFC5911571.1"/>
    </source>
</evidence>
<evidence type="ECO:0000259" key="6">
    <source>
        <dbReference type="PROSITE" id="PS50850"/>
    </source>
</evidence>
<dbReference type="Gene3D" id="1.20.1250.20">
    <property type="entry name" value="MFS general substrate transporter like domains"/>
    <property type="match status" value="2"/>
</dbReference>
<feature type="transmembrane region" description="Helical" evidence="5">
    <location>
        <begin position="108"/>
        <end position="126"/>
    </location>
</feature>
<evidence type="ECO:0000313" key="8">
    <source>
        <dbReference type="Proteomes" id="UP001596174"/>
    </source>
</evidence>
<feature type="transmembrane region" description="Helical" evidence="5">
    <location>
        <begin position="81"/>
        <end position="102"/>
    </location>
</feature>
<keyword evidence="4 5" id="KW-0472">Membrane</keyword>
<gene>
    <name evidence="7" type="ORF">ACFP3V_30740</name>
</gene>
<proteinExistence type="predicted"/>
<dbReference type="Proteomes" id="UP001596174">
    <property type="component" value="Unassembled WGS sequence"/>
</dbReference>
<sequence length="354" mass="37297">MLSPLVGVWSDRTRTRIGRRLPFLLGGAVLGLVALPAVALAPNVPLMGVAWVFALLGWTTAAQAILNLQADRIPEERRGKVSGLTGLTGQMGPIVGIGLVSAVSGHTLLVFMLPALVGAVLAAVFLRVGSRGESRTDTPVPAGPVSARTLLAGYTFSPRQNRDFAWNWLGRLTFFTGLYFNTTFSTFFYAQRLRMTVQDVAGTVAVIGMLGILAAALGAVGGGMLSDRLGRRRLFALVGGLFFVAGAVTEAFSHSFPQLVVGSVLMQLSIAFFTAVDQAIVMAVLPDQEEAGRYMTVGVLSLKIPSALAPLIAPFILAVGASGGEKNYTLLYLTGAALAFLGGLMIFTRVKAVR</sequence>
<feature type="domain" description="Major facilitator superfamily (MFS) profile" evidence="6">
    <location>
        <begin position="1"/>
        <end position="354"/>
    </location>
</feature>
<name>A0ABW1GDN2_9ACTN</name>
<dbReference type="PANTHER" id="PTHR23528:SF1">
    <property type="entry name" value="MAJOR FACILITATOR SUPERFAMILY (MFS) PROFILE DOMAIN-CONTAINING PROTEIN"/>
    <property type="match status" value="1"/>
</dbReference>
<keyword evidence="3 5" id="KW-1133">Transmembrane helix</keyword>
<dbReference type="InterPro" id="IPR020846">
    <property type="entry name" value="MFS_dom"/>
</dbReference>
<evidence type="ECO:0000256" key="3">
    <source>
        <dbReference type="ARBA" id="ARBA00022989"/>
    </source>
</evidence>